<evidence type="ECO:0000256" key="8">
    <source>
        <dbReference type="ARBA" id="ARBA00022837"/>
    </source>
</evidence>
<evidence type="ECO:0000256" key="13">
    <source>
        <dbReference type="SAM" id="MobiDB-lite"/>
    </source>
</evidence>
<dbReference type="PANTHER" id="PTHR31503">
    <property type="entry name" value="VACUOLAR CALCIUM ION TRANSPORTER"/>
    <property type="match status" value="1"/>
</dbReference>
<feature type="domain" description="Sodium/calcium exchanger membrane region" evidence="14">
    <location>
        <begin position="90"/>
        <end position="246"/>
    </location>
</feature>
<evidence type="ECO:0000256" key="10">
    <source>
        <dbReference type="ARBA" id="ARBA00023065"/>
    </source>
</evidence>
<keyword evidence="5 12" id="KW-0926">Vacuole</keyword>
<keyword evidence="9 12" id="KW-1133">Transmembrane helix</keyword>
<evidence type="ECO:0000256" key="4">
    <source>
        <dbReference type="ARBA" id="ARBA00022449"/>
    </source>
</evidence>
<keyword evidence="4 12" id="KW-0050">Antiport</keyword>
<dbReference type="GO" id="GO:0006882">
    <property type="term" value="P:intracellular zinc ion homeostasis"/>
    <property type="evidence" value="ECO:0007669"/>
    <property type="project" value="UniProtKB-ARBA"/>
</dbReference>
<protein>
    <recommendedName>
        <fullName evidence="12">Vacuolar cation/proton exchanger</fullName>
    </recommendedName>
</protein>
<dbReference type="GO" id="GO:0010119">
    <property type="term" value="P:regulation of stomatal movement"/>
    <property type="evidence" value="ECO:0007669"/>
    <property type="project" value="UniProtKB-ARBA"/>
</dbReference>
<feature type="transmembrane region" description="Helical" evidence="12">
    <location>
        <begin position="273"/>
        <end position="292"/>
    </location>
</feature>
<dbReference type="InterPro" id="IPR004798">
    <property type="entry name" value="CAX-like"/>
</dbReference>
<name>A0A835DEH1_TETSI</name>
<dbReference type="GO" id="GO:0015369">
    <property type="term" value="F:calcium:proton antiporter activity"/>
    <property type="evidence" value="ECO:0007669"/>
    <property type="project" value="UniProtKB-UniRule"/>
</dbReference>
<sequence>MDSQEPWNLENDTLKRSSKEIPHRPTPHIMSTSLLRKKSDLAIVSKVRCRLLRQVLANLQEVLLGTKLSLLFPAIPLAIIAEHYNFGRPWIFALSLLGLTPLAERVSFLTEQIASYTGPTVGGLLNATCGNATELIIALFALRQKKIDVLKYSLLGSILSNLLLVLGTSLFSGGLANMRKEQKYDRKQADVNALLLLLGLLCHMLPLMFRYSASSGALTADPILQLSRVSSIIMLIAYVAYLFFQLKTHRQLFEAQEEQGAVDDVNSQEEAVVGFWSGFAWLAGMTAFIALLSEYVVGTIESASKSWGMSVNFISIILLPIVGNAAEHAAAIIFALKNKLDITLGVVLGSATQISMFVIPLNVIVAWIMGIHMDLDFNLLETGSLALSIIITTFTLQDGTSHYMKGLVLLLCYIVMAACFFVLEKPLDQPSDLNLAA</sequence>
<dbReference type="OMA" id="TEQIACF"/>
<dbReference type="NCBIfam" id="TIGR00846">
    <property type="entry name" value="caca2"/>
    <property type="match status" value="1"/>
</dbReference>
<comment type="function">
    <text evidence="12">Vacuolar cation/proton exchanger (CAX). Translocates Ca(2+) and other metal ions into vacuoles using the proton gradient formed by H(+)-ATPase and H(+)-pyrophosphatase.</text>
</comment>
<feature type="transmembrane region" description="Helical" evidence="12">
    <location>
        <begin position="152"/>
        <end position="171"/>
    </location>
</feature>
<feature type="transmembrane region" description="Helical" evidence="12">
    <location>
        <begin position="313"/>
        <end position="336"/>
    </location>
</feature>
<gene>
    <name evidence="15" type="ORF">HHK36_016207</name>
</gene>
<keyword evidence="10 12" id="KW-0406">Ion transport</keyword>
<feature type="transmembrane region" description="Helical" evidence="12">
    <location>
        <begin position="191"/>
        <end position="211"/>
    </location>
</feature>
<organism evidence="15 16">
    <name type="scientific">Tetracentron sinense</name>
    <name type="common">Spur-leaf</name>
    <dbReference type="NCBI Taxonomy" id="13715"/>
    <lineage>
        <taxon>Eukaryota</taxon>
        <taxon>Viridiplantae</taxon>
        <taxon>Streptophyta</taxon>
        <taxon>Embryophyta</taxon>
        <taxon>Tracheophyta</taxon>
        <taxon>Spermatophyta</taxon>
        <taxon>Magnoliopsida</taxon>
        <taxon>Trochodendrales</taxon>
        <taxon>Trochodendraceae</taxon>
        <taxon>Tetracentron</taxon>
    </lineage>
</organism>
<keyword evidence="11 12" id="KW-0472">Membrane</keyword>
<evidence type="ECO:0000313" key="16">
    <source>
        <dbReference type="Proteomes" id="UP000655225"/>
    </source>
</evidence>
<evidence type="ECO:0000256" key="2">
    <source>
        <dbReference type="ARBA" id="ARBA00008248"/>
    </source>
</evidence>
<accession>A0A835DEH1</accession>
<evidence type="ECO:0000256" key="7">
    <source>
        <dbReference type="ARBA" id="ARBA00022692"/>
    </source>
</evidence>
<dbReference type="InterPro" id="IPR004713">
    <property type="entry name" value="CaH_exchang"/>
</dbReference>
<keyword evidence="3 12" id="KW-0813">Transport</keyword>
<feature type="transmembrane region" description="Helical" evidence="12">
    <location>
        <begin position="379"/>
        <end position="397"/>
    </location>
</feature>
<evidence type="ECO:0000256" key="6">
    <source>
        <dbReference type="ARBA" id="ARBA00022568"/>
    </source>
</evidence>
<feature type="domain" description="Sodium/calcium exchanger membrane region" evidence="14">
    <location>
        <begin position="278"/>
        <end position="421"/>
    </location>
</feature>
<dbReference type="OrthoDB" id="1699231at2759"/>
<feature type="compositionally biased region" description="Basic and acidic residues" evidence="13">
    <location>
        <begin position="12"/>
        <end position="23"/>
    </location>
</feature>
<dbReference type="GO" id="GO:0009705">
    <property type="term" value="C:plant-type vacuole membrane"/>
    <property type="evidence" value="ECO:0007669"/>
    <property type="project" value="TreeGrafter"/>
</dbReference>
<feature type="transmembrane region" description="Helical" evidence="12">
    <location>
        <begin position="403"/>
        <end position="423"/>
    </location>
</feature>
<dbReference type="GO" id="GO:0061993">
    <property type="term" value="C:calcium:proton antiporter complex"/>
    <property type="evidence" value="ECO:0007669"/>
    <property type="project" value="UniProtKB-ARBA"/>
</dbReference>
<comment type="subcellular location">
    <subcellularLocation>
        <location evidence="1">Vacuole membrane</location>
        <topology evidence="1">Multi-pass membrane protein</topology>
    </subcellularLocation>
</comment>
<feature type="transmembrane region" description="Helical" evidence="12">
    <location>
        <begin position="223"/>
        <end position="244"/>
    </location>
</feature>
<dbReference type="Proteomes" id="UP000655225">
    <property type="component" value="Unassembled WGS sequence"/>
</dbReference>
<evidence type="ECO:0000256" key="1">
    <source>
        <dbReference type="ARBA" id="ARBA00004128"/>
    </source>
</evidence>
<dbReference type="AlphaFoldDB" id="A0A835DEH1"/>
<evidence type="ECO:0000313" key="15">
    <source>
        <dbReference type="EMBL" id="KAF8397294.1"/>
    </source>
</evidence>
<feature type="transmembrane region" description="Helical" evidence="12">
    <location>
        <begin position="342"/>
        <end position="367"/>
    </location>
</feature>
<dbReference type="PANTHER" id="PTHR31503:SF42">
    <property type="entry name" value="VACUOLAR CATION_PROTON EXCHANGER"/>
    <property type="match status" value="1"/>
</dbReference>
<keyword evidence="7 12" id="KW-0812">Transmembrane</keyword>
<keyword evidence="16" id="KW-1185">Reference proteome</keyword>
<evidence type="ECO:0000259" key="14">
    <source>
        <dbReference type="Pfam" id="PF01699"/>
    </source>
</evidence>
<reference evidence="15 16" key="1">
    <citation type="submission" date="2020-04" db="EMBL/GenBank/DDBJ databases">
        <title>Plant Genome Project.</title>
        <authorList>
            <person name="Zhang R.-G."/>
        </authorList>
    </citation>
    <scope>NUCLEOTIDE SEQUENCE [LARGE SCALE GENOMIC DNA]</scope>
    <source>
        <strain evidence="15">YNK0</strain>
        <tissue evidence="15">Leaf</tissue>
    </source>
</reference>
<dbReference type="FunFam" id="1.20.1420.30:FF:000008">
    <property type="entry name" value="Vacuolar cation/proton exchanger"/>
    <property type="match status" value="1"/>
</dbReference>
<dbReference type="NCBIfam" id="TIGR00378">
    <property type="entry name" value="cax"/>
    <property type="match status" value="1"/>
</dbReference>
<keyword evidence="6 12" id="KW-0109">Calcium transport</keyword>
<evidence type="ECO:0000256" key="11">
    <source>
        <dbReference type="ARBA" id="ARBA00023136"/>
    </source>
</evidence>
<comment type="caution">
    <text evidence="12">Lacks conserved residue(s) required for the propagation of feature annotation.</text>
</comment>
<dbReference type="Pfam" id="PF01699">
    <property type="entry name" value="Na_Ca_ex"/>
    <property type="match status" value="2"/>
</dbReference>
<dbReference type="InterPro" id="IPR004837">
    <property type="entry name" value="NaCa_Exmemb"/>
</dbReference>
<dbReference type="GO" id="GO:0055062">
    <property type="term" value="P:phosphate ion homeostasis"/>
    <property type="evidence" value="ECO:0007669"/>
    <property type="project" value="UniProtKB-ARBA"/>
</dbReference>
<dbReference type="EMBL" id="JABCRI010000011">
    <property type="protein sequence ID" value="KAF8397294.1"/>
    <property type="molecule type" value="Genomic_DNA"/>
</dbReference>
<dbReference type="Gene3D" id="1.20.1420.30">
    <property type="entry name" value="NCX, central ion-binding region"/>
    <property type="match status" value="1"/>
</dbReference>
<evidence type="ECO:0000256" key="5">
    <source>
        <dbReference type="ARBA" id="ARBA00022554"/>
    </source>
</evidence>
<comment type="caution">
    <text evidence="15">The sequence shown here is derived from an EMBL/GenBank/DDBJ whole genome shotgun (WGS) entry which is preliminary data.</text>
</comment>
<comment type="similarity">
    <text evidence="2">Belongs to the Ca(2+):cation antiporter (CaCA) (TC 2.A.19) family. Cation/proton exchanger (CAX) subfamily.</text>
</comment>
<dbReference type="FunFam" id="1.20.1420.30:FF:000020">
    <property type="entry name" value="Vacuolar cation/proton exchanger"/>
    <property type="match status" value="1"/>
</dbReference>
<dbReference type="GO" id="GO:0030026">
    <property type="term" value="P:intracellular manganese ion homeostasis"/>
    <property type="evidence" value="ECO:0007669"/>
    <property type="project" value="UniProtKB-ARBA"/>
</dbReference>
<dbReference type="InterPro" id="IPR044880">
    <property type="entry name" value="NCX_ion-bd_dom_sf"/>
</dbReference>
<dbReference type="GO" id="GO:0010351">
    <property type="term" value="P:lithium ion transport"/>
    <property type="evidence" value="ECO:0007669"/>
    <property type="project" value="UniProtKB-ARBA"/>
</dbReference>
<evidence type="ECO:0000256" key="12">
    <source>
        <dbReference type="RuleBase" id="RU365028"/>
    </source>
</evidence>
<evidence type="ECO:0000256" key="3">
    <source>
        <dbReference type="ARBA" id="ARBA00022448"/>
    </source>
</evidence>
<proteinExistence type="inferred from homology"/>
<evidence type="ECO:0000256" key="9">
    <source>
        <dbReference type="ARBA" id="ARBA00022989"/>
    </source>
</evidence>
<keyword evidence="8 12" id="KW-0106">Calcium</keyword>
<dbReference type="GO" id="GO:0006874">
    <property type="term" value="P:intracellular calcium ion homeostasis"/>
    <property type="evidence" value="ECO:0007669"/>
    <property type="project" value="TreeGrafter"/>
</dbReference>
<feature type="region of interest" description="Disordered" evidence="13">
    <location>
        <begin position="1"/>
        <end position="23"/>
    </location>
</feature>